<evidence type="ECO:0000256" key="1">
    <source>
        <dbReference type="PROSITE-ProRule" id="PRU00221"/>
    </source>
</evidence>
<sequence length="76" mass="8281">MLTSAEPLTKQVWCTAISSDNEIVVSGYAEGMIRLWRVKNGTEISVFNCGVDILYVTMSRDKAPSLPLATSSSPRS</sequence>
<dbReference type="InterPro" id="IPR015943">
    <property type="entry name" value="WD40/YVTN_repeat-like_dom_sf"/>
</dbReference>
<dbReference type="InterPro" id="IPR011047">
    <property type="entry name" value="Quinoprotein_ADH-like_sf"/>
</dbReference>
<dbReference type="Proteomes" id="UP000828390">
    <property type="component" value="Unassembled WGS sequence"/>
</dbReference>
<proteinExistence type="predicted"/>
<dbReference type="InterPro" id="IPR001680">
    <property type="entry name" value="WD40_rpt"/>
</dbReference>
<comment type="caution">
    <text evidence="2">The sequence shown here is derived from an EMBL/GenBank/DDBJ whole genome shotgun (WGS) entry which is preliminary data.</text>
</comment>
<reference evidence="2" key="2">
    <citation type="submission" date="2020-11" db="EMBL/GenBank/DDBJ databases">
        <authorList>
            <person name="McCartney M.A."/>
            <person name="Auch B."/>
            <person name="Kono T."/>
            <person name="Mallez S."/>
            <person name="Becker A."/>
            <person name="Gohl D.M."/>
            <person name="Silverstein K.A.T."/>
            <person name="Koren S."/>
            <person name="Bechman K.B."/>
            <person name="Herman A."/>
            <person name="Abrahante J.E."/>
            <person name="Garbe J."/>
        </authorList>
    </citation>
    <scope>NUCLEOTIDE SEQUENCE</scope>
    <source>
        <strain evidence="2">Duluth1</strain>
        <tissue evidence="2">Whole animal</tissue>
    </source>
</reference>
<dbReference type="PROSITE" id="PS50082">
    <property type="entry name" value="WD_REPEATS_2"/>
    <property type="match status" value="1"/>
</dbReference>
<keyword evidence="1" id="KW-0853">WD repeat</keyword>
<feature type="repeat" description="WD" evidence="1">
    <location>
        <begin position="5"/>
        <end position="46"/>
    </location>
</feature>
<organism evidence="2 3">
    <name type="scientific">Dreissena polymorpha</name>
    <name type="common">Zebra mussel</name>
    <name type="synonym">Mytilus polymorpha</name>
    <dbReference type="NCBI Taxonomy" id="45954"/>
    <lineage>
        <taxon>Eukaryota</taxon>
        <taxon>Metazoa</taxon>
        <taxon>Spiralia</taxon>
        <taxon>Lophotrochozoa</taxon>
        <taxon>Mollusca</taxon>
        <taxon>Bivalvia</taxon>
        <taxon>Autobranchia</taxon>
        <taxon>Heteroconchia</taxon>
        <taxon>Euheterodonta</taxon>
        <taxon>Imparidentia</taxon>
        <taxon>Neoheterodontei</taxon>
        <taxon>Myida</taxon>
        <taxon>Dreissenoidea</taxon>
        <taxon>Dreissenidae</taxon>
        <taxon>Dreissena</taxon>
    </lineage>
</organism>
<protein>
    <submittedName>
        <fullName evidence="2">Uncharacterized protein</fullName>
    </submittedName>
</protein>
<evidence type="ECO:0000313" key="3">
    <source>
        <dbReference type="Proteomes" id="UP000828390"/>
    </source>
</evidence>
<accession>A0A9D4DML6</accession>
<evidence type="ECO:0000313" key="2">
    <source>
        <dbReference type="EMBL" id="KAH3752076.1"/>
    </source>
</evidence>
<dbReference type="AlphaFoldDB" id="A0A9D4DML6"/>
<gene>
    <name evidence="2" type="ORF">DPMN_186686</name>
</gene>
<keyword evidence="3" id="KW-1185">Reference proteome</keyword>
<dbReference type="Gene3D" id="2.130.10.10">
    <property type="entry name" value="YVTN repeat-like/Quinoprotein amine dehydrogenase"/>
    <property type="match status" value="1"/>
</dbReference>
<name>A0A9D4DML6_DREPO</name>
<dbReference type="EMBL" id="JAIWYP010000010">
    <property type="protein sequence ID" value="KAH3752076.1"/>
    <property type="molecule type" value="Genomic_DNA"/>
</dbReference>
<dbReference type="SUPFAM" id="SSF50998">
    <property type="entry name" value="Quinoprotein alcohol dehydrogenase-like"/>
    <property type="match status" value="1"/>
</dbReference>
<reference evidence="2" key="1">
    <citation type="journal article" date="2019" name="bioRxiv">
        <title>The Genome of the Zebra Mussel, Dreissena polymorpha: A Resource for Invasive Species Research.</title>
        <authorList>
            <person name="McCartney M.A."/>
            <person name="Auch B."/>
            <person name="Kono T."/>
            <person name="Mallez S."/>
            <person name="Zhang Y."/>
            <person name="Obille A."/>
            <person name="Becker A."/>
            <person name="Abrahante J.E."/>
            <person name="Garbe J."/>
            <person name="Badalamenti J.P."/>
            <person name="Herman A."/>
            <person name="Mangelson H."/>
            <person name="Liachko I."/>
            <person name="Sullivan S."/>
            <person name="Sone E.D."/>
            <person name="Koren S."/>
            <person name="Silverstein K.A.T."/>
            <person name="Beckman K.B."/>
            <person name="Gohl D.M."/>
        </authorList>
    </citation>
    <scope>NUCLEOTIDE SEQUENCE</scope>
    <source>
        <strain evidence="2">Duluth1</strain>
        <tissue evidence="2">Whole animal</tissue>
    </source>
</reference>